<evidence type="ECO:0000259" key="6">
    <source>
        <dbReference type="Pfam" id="PF00496"/>
    </source>
</evidence>
<dbReference type="RefSeq" id="WP_104436076.1">
    <property type="nucleotide sequence ID" value="NZ_PTJA01000003.1"/>
</dbReference>
<evidence type="ECO:0000313" key="7">
    <source>
        <dbReference type="EMBL" id="PPK82020.1"/>
    </source>
</evidence>
<evidence type="ECO:0000256" key="2">
    <source>
        <dbReference type="ARBA" id="ARBA00005695"/>
    </source>
</evidence>
<dbReference type="PIRSF" id="PIRSF002741">
    <property type="entry name" value="MppA"/>
    <property type="match status" value="1"/>
</dbReference>
<dbReference type="PANTHER" id="PTHR30290:SF10">
    <property type="entry name" value="PERIPLASMIC OLIGOPEPTIDE-BINDING PROTEIN-RELATED"/>
    <property type="match status" value="1"/>
</dbReference>
<feature type="chain" id="PRO_5039011763" evidence="5">
    <location>
        <begin position="23"/>
        <end position="564"/>
    </location>
</feature>
<accession>A0A2S6HVP5</accession>
<dbReference type="InterPro" id="IPR039424">
    <property type="entry name" value="SBP_5"/>
</dbReference>
<gene>
    <name evidence="7" type="ORF">BXY41_103230</name>
</gene>
<dbReference type="PROSITE" id="PS51257">
    <property type="entry name" value="PROKAR_LIPOPROTEIN"/>
    <property type="match status" value="1"/>
</dbReference>
<dbReference type="Gene3D" id="3.90.76.10">
    <property type="entry name" value="Dipeptide-binding Protein, Domain 1"/>
    <property type="match status" value="1"/>
</dbReference>
<comment type="subcellular location">
    <subcellularLocation>
        <location evidence="1">Cell membrane</location>
        <topology evidence="1">Lipid-anchor</topology>
    </subcellularLocation>
</comment>
<evidence type="ECO:0000256" key="5">
    <source>
        <dbReference type="SAM" id="SignalP"/>
    </source>
</evidence>
<dbReference type="GO" id="GO:0043190">
    <property type="term" value="C:ATP-binding cassette (ABC) transporter complex"/>
    <property type="evidence" value="ECO:0007669"/>
    <property type="project" value="InterPro"/>
</dbReference>
<dbReference type="Pfam" id="PF00496">
    <property type="entry name" value="SBP_bac_5"/>
    <property type="match status" value="1"/>
</dbReference>
<dbReference type="InterPro" id="IPR023765">
    <property type="entry name" value="SBP_5_CS"/>
</dbReference>
<dbReference type="AlphaFoldDB" id="A0A2S6HVP5"/>
<dbReference type="CDD" id="cd08504">
    <property type="entry name" value="PBP2_OppA"/>
    <property type="match status" value="1"/>
</dbReference>
<feature type="domain" description="Solute-binding protein family 5" evidence="6">
    <location>
        <begin position="97"/>
        <end position="487"/>
    </location>
</feature>
<comment type="caution">
    <text evidence="7">The sequence shown here is derived from an EMBL/GenBank/DDBJ whole genome shotgun (WGS) entry which is preliminary data.</text>
</comment>
<reference evidence="7 8" key="1">
    <citation type="submission" date="2018-02" db="EMBL/GenBank/DDBJ databases">
        <title>Genomic Encyclopedia of Archaeal and Bacterial Type Strains, Phase II (KMG-II): from individual species to whole genera.</title>
        <authorList>
            <person name="Goeker M."/>
        </authorList>
    </citation>
    <scope>NUCLEOTIDE SEQUENCE [LARGE SCALE GENOMIC DNA]</scope>
    <source>
        <strain evidence="7 8">DSM 3808</strain>
    </source>
</reference>
<dbReference type="GO" id="GO:0030288">
    <property type="term" value="C:outer membrane-bounded periplasmic space"/>
    <property type="evidence" value="ECO:0007669"/>
    <property type="project" value="UniProtKB-ARBA"/>
</dbReference>
<protein>
    <submittedName>
        <fullName evidence="7">Oligopeptide transport system substrate-binding protein</fullName>
    </submittedName>
</protein>
<dbReference type="Gene3D" id="3.40.190.10">
    <property type="entry name" value="Periplasmic binding protein-like II"/>
    <property type="match status" value="1"/>
</dbReference>
<dbReference type="EMBL" id="PTJA01000003">
    <property type="protein sequence ID" value="PPK82020.1"/>
    <property type="molecule type" value="Genomic_DNA"/>
</dbReference>
<feature type="signal peptide" evidence="5">
    <location>
        <begin position="1"/>
        <end position="22"/>
    </location>
</feature>
<dbReference type="FunFam" id="3.10.105.10:FF:000001">
    <property type="entry name" value="Oligopeptide ABC transporter, oligopeptide-binding protein"/>
    <property type="match status" value="1"/>
</dbReference>
<organism evidence="7 8">
    <name type="scientific">Lacrimispora xylanisolvens</name>
    <dbReference type="NCBI Taxonomy" id="384636"/>
    <lineage>
        <taxon>Bacteria</taxon>
        <taxon>Bacillati</taxon>
        <taxon>Bacillota</taxon>
        <taxon>Clostridia</taxon>
        <taxon>Lachnospirales</taxon>
        <taxon>Lachnospiraceae</taxon>
        <taxon>Lacrimispora</taxon>
    </lineage>
</organism>
<dbReference type="InterPro" id="IPR000914">
    <property type="entry name" value="SBP_5_dom"/>
</dbReference>
<dbReference type="FunFam" id="3.90.76.10:FF:000001">
    <property type="entry name" value="Oligopeptide ABC transporter substrate-binding protein"/>
    <property type="match status" value="1"/>
</dbReference>
<evidence type="ECO:0000256" key="4">
    <source>
        <dbReference type="ARBA" id="ARBA00022729"/>
    </source>
</evidence>
<sequence length="564" mass="61606">MKKMSLMLAVLAASGMMLTACGGNKPAETKASADTTTAAAAGETTAAANGNSAGLDLAVQLGPNPETIDPALNSSVDGANMIMHAFETLLIVDKENKIVPGQAESYDISPDGLTYTFKLRDGLKWSDGSPLTANDFVYAWKRLADPNVAAPYGADMLGPVKGYEEAAAGNLDALGVSAPDDKTFVVELSSPCVYFIKLATHASMVPVQKAAVEAAGDQWSLKPETYVSNGPLKMVEWVPGSHITFAKNENYWNADKVTLNTLKFVLMEDSNAAYSAYQAGELQMIKYVPTEEIPALKGTDAFHIDPSMSVSYLNFQTQKEPFNNPDVRKALSLAIDRKYVAETVMQGTSAPATNFVPDGVSDAEGGTFFNDVTAKEGKTFFNIDDHAADVAKAKELLAKAGYPDGQGFPTFEYMTNDAGFNKPVAEYLQSCWKETLNINMDIKIVEWATFTPTRRAGDYQVSRGGWGFDFDDPSNLLNVNLSTSGNNDAKYNNPEFDKLLNEANTTADVKEHYKKLHEAETLLLEDSPIVPITYKNEFYLQNPKLKGTWYSPYSYWFFQYATME</sequence>
<dbReference type="OrthoDB" id="9772924at2"/>
<name>A0A2S6HVP5_9FIRM</name>
<dbReference type="GO" id="GO:1904680">
    <property type="term" value="F:peptide transmembrane transporter activity"/>
    <property type="evidence" value="ECO:0007669"/>
    <property type="project" value="TreeGrafter"/>
</dbReference>
<dbReference type="GO" id="GO:0015833">
    <property type="term" value="P:peptide transport"/>
    <property type="evidence" value="ECO:0007669"/>
    <property type="project" value="TreeGrafter"/>
</dbReference>
<dbReference type="Proteomes" id="UP000237749">
    <property type="component" value="Unassembled WGS sequence"/>
</dbReference>
<dbReference type="PANTHER" id="PTHR30290">
    <property type="entry name" value="PERIPLASMIC BINDING COMPONENT OF ABC TRANSPORTER"/>
    <property type="match status" value="1"/>
</dbReference>
<proteinExistence type="inferred from homology"/>
<evidence type="ECO:0000256" key="3">
    <source>
        <dbReference type="ARBA" id="ARBA00022448"/>
    </source>
</evidence>
<keyword evidence="4 5" id="KW-0732">Signal</keyword>
<dbReference type="InterPro" id="IPR030678">
    <property type="entry name" value="Peptide/Ni-bd"/>
</dbReference>
<keyword evidence="8" id="KW-1185">Reference proteome</keyword>
<dbReference type="SUPFAM" id="SSF53850">
    <property type="entry name" value="Periplasmic binding protein-like II"/>
    <property type="match status" value="1"/>
</dbReference>
<keyword evidence="3" id="KW-0813">Transport</keyword>
<comment type="similarity">
    <text evidence="2">Belongs to the bacterial solute-binding protein 5 family.</text>
</comment>
<dbReference type="PROSITE" id="PS01040">
    <property type="entry name" value="SBP_BACTERIAL_5"/>
    <property type="match status" value="1"/>
</dbReference>
<evidence type="ECO:0000313" key="8">
    <source>
        <dbReference type="Proteomes" id="UP000237749"/>
    </source>
</evidence>
<evidence type="ECO:0000256" key="1">
    <source>
        <dbReference type="ARBA" id="ARBA00004193"/>
    </source>
</evidence>
<dbReference type="Gene3D" id="3.10.105.10">
    <property type="entry name" value="Dipeptide-binding Protein, Domain 3"/>
    <property type="match status" value="1"/>
</dbReference>